<feature type="region of interest" description="Disordered" evidence="1">
    <location>
        <begin position="71"/>
        <end position="91"/>
    </location>
</feature>
<evidence type="ECO:0000256" key="1">
    <source>
        <dbReference type="SAM" id="MobiDB-lite"/>
    </source>
</evidence>
<feature type="compositionally biased region" description="Basic and acidic residues" evidence="1">
    <location>
        <begin position="1"/>
        <end position="29"/>
    </location>
</feature>
<comment type="caution">
    <text evidence="2">The sequence shown here is derived from an EMBL/GenBank/DDBJ whole genome shotgun (WGS) entry which is preliminary data.</text>
</comment>
<evidence type="ECO:0000313" key="3">
    <source>
        <dbReference type="Proteomes" id="UP000324222"/>
    </source>
</evidence>
<proteinExistence type="predicted"/>
<organism evidence="2 3">
    <name type="scientific">Portunus trituberculatus</name>
    <name type="common">Swimming crab</name>
    <name type="synonym">Neptunus trituberculatus</name>
    <dbReference type="NCBI Taxonomy" id="210409"/>
    <lineage>
        <taxon>Eukaryota</taxon>
        <taxon>Metazoa</taxon>
        <taxon>Ecdysozoa</taxon>
        <taxon>Arthropoda</taxon>
        <taxon>Crustacea</taxon>
        <taxon>Multicrustacea</taxon>
        <taxon>Malacostraca</taxon>
        <taxon>Eumalacostraca</taxon>
        <taxon>Eucarida</taxon>
        <taxon>Decapoda</taxon>
        <taxon>Pleocyemata</taxon>
        <taxon>Brachyura</taxon>
        <taxon>Eubrachyura</taxon>
        <taxon>Portunoidea</taxon>
        <taxon>Portunidae</taxon>
        <taxon>Portuninae</taxon>
        <taxon>Portunus</taxon>
    </lineage>
</organism>
<sequence length="171" mass="17992">MKPRHEPVAEDGGRDGVERGEGGGADARRPALVFMSRGGPSGHSEKPNISNLDLIPVLSVRLHDAHHSGTVSAPLRRMGGGPVDTPRVARSPEPVVPTVQLRRHARRGPASESLQEAPADCAILKLDSIISRVWRWDGTPGAPPRQAGSPAAHRTGRRGTGALICSADAPT</sequence>
<protein>
    <submittedName>
        <fullName evidence="2">Uncharacterized protein</fullName>
    </submittedName>
</protein>
<name>A0A5B7DVE3_PORTR</name>
<evidence type="ECO:0000313" key="2">
    <source>
        <dbReference type="EMBL" id="MPC25049.1"/>
    </source>
</evidence>
<dbReference type="Proteomes" id="UP000324222">
    <property type="component" value="Unassembled WGS sequence"/>
</dbReference>
<dbReference type="EMBL" id="VSRR010001409">
    <property type="protein sequence ID" value="MPC25049.1"/>
    <property type="molecule type" value="Genomic_DNA"/>
</dbReference>
<reference evidence="2 3" key="1">
    <citation type="submission" date="2019-05" db="EMBL/GenBank/DDBJ databases">
        <title>Another draft genome of Portunus trituberculatus and its Hox gene families provides insights of decapod evolution.</title>
        <authorList>
            <person name="Jeong J.-H."/>
            <person name="Song I."/>
            <person name="Kim S."/>
            <person name="Choi T."/>
            <person name="Kim D."/>
            <person name="Ryu S."/>
            <person name="Kim W."/>
        </authorList>
    </citation>
    <scope>NUCLEOTIDE SEQUENCE [LARGE SCALE GENOMIC DNA]</scope>
    <source>
        <tissue evidence="2">Muscle</tissue>
    </source>
</reference>
<dbReference type="AlphaFoldDB" id="A0A5B7DVE3"/>
<gene>
    <name evidence="2" type="ORF">E2C01_018147</name>
</gene>
<feature type="region of interest" description="Disordered" evidence="1">
    <location>
        <begin position="1"/>
        <end position="48"/>
    </location>
</feature>
<keyword evidence="3" id="KW-1185">Reference proteome</keyword>
<accession>A0A5B7DVE3</accession>
<feature type="region of interest" description="Disordered" evidence="1">
    <location>
        <begin position="137"/>
        <end position="171"/>
    </location>
</feature>